<dbReference type="Proteomes" id="UP001250214">
    <property type="component" value="Unassembled WGS sequence"/>
</dbReference>
<reference evidence="3" key="1">
    <citation type="submission" date="2023-07" db="EMBL/GenBank/DDBJ databases">
        <title>Novel species in the genus Lipingzhangella isolated from Sambhar Salt Lake.</title>
        <authorList>
            <person name="Jiya N."/>
            <person name="Kajale S."/>
            <person name="Sharma A."/>
        </authorList>
    </citation>
    <scope>NUCLEOTIDE SEQUENCE [LARGE SCALE GENOMIC DNA]</scope>
    <source>
        <strain evidence="3">LS1_29</strain>
    </source>
</reference>
<dbReference type="EMBL" id="JAVLVT010000002">
    <property type="protein sequence ID" value="MDS1269746.1"/>
    <property type="molecule type" value="Genomic_DNA"/>
</dbReference>
<evidence type="ECO:0000313" key="3">
    <source>
        <dbReference type="Proteomes" id="UP001250214"/>
    </source>
</evidence>
<gene>
    <name evidence="2" type="ORF">RIF23_05500</name>
</gene>
<evidence type="ECO:0000313" key="2">
    <source>
        <dbReference type="EMBL" id="MDS1269746.1"/>
    </source>
</evidence>
<protein>
    <submittedName>
        <fullName evidence="2">Uncharacterized protein</fullName>
    </submittedName>
</protein>
<organism evidence="2 3">
    <name type="scientific">Lipingzhangella rawalii</name>
    <dbReference type="NCBI Taxonomy" id="2055835"/>
    <lineage>
        <taxon>Bacteria</taxon>
        <taxon>Bacillati</taxon>
        <taxon>Actinomycetota</taxon>
        <taxon>Actinomycetes</taxon>
        <taxon>Streptosporangiales</taxon>
        <taxon>Nocardiopsidaceae</taxon>
        <taxon>Lipingzhangella</taxon>
    </lineage>
</organism>
<proteinExistence type="predicted"/>
<name>A0ABU2H366_9ACTN</name>
<feature type="region of interest" description="Disordered" evidence="1">
    <location>
        <begin position="1"/>
        <end position="56"/>
    </location>
</feature>
<dbReference type="RefSeq" id="WP_310911291.1">
    <property type="nucleotide sequence ID" value="NZ_JAVLVT010000002.1"/>
</dbReference>
<feature type="compositionally biased region" description="Polar residues" evidence="1">
    <location>
        <begin position="1"/>
        <end position="22"/>
    </location>
</feature>
<feature type="region of interest" description="Disordered" evidence="1">
    <location>
        <begin position="70"/>
        <end position="90"/>
    </location>
</feature>
<sequence length="90" mass="9827">MEVASLRSQETLVPDPQHQNGSTPDVEPTPAVEPPEADAAEQRTVVGGDQGDWLSESSLDRSLFDSIDVPEADAVEQAREVGFDDEDEYR</sequence>
<accession>A0ABU2H366</accession>
<evidence type="ECO:0000256" key="1">
    <source>
        <dbReference type="SAM" id="MobiDB-lite"/>
    </source>
</evidence>
<comment type="caution">
    <text evidence="2">The sequence shown here is derived from an EMBL/GenBank/DDBJ whole genome shotgun (WGS) entry which is preliminary data.</text>
</comment>
<keyword evidence="3" id="KW-1185">Reference proteome</keyword>